<dbReference type="GO" id="GO:0038138">
    <property type="term" value="P:ERBB4-ERBB4 signaling pathway"/>
    <property type="evidence" value="ECO:0007669"/>
    <property type="project" value="Ensembl"/>
</dbReference>
<evidence type="ECO:0000256" key="18">
    <source>
        <dbReference type="ARBA" id="ARBA00063711"/>
    </source>
</evidence>
<evidence type="ECO:0000256" key="13">
    <source>
        <dbReference type="ARBA" id="ARBA00023136"/>
    </source>
</evidence>
<name>A0A8D0DWG4_SALMN</name>
<dbReference type="GO" id="GO:0009299">
    <property type="term" value="P:mRNA transcription"/>
    <property type="evidence" value="ECO:0007669"/>
    <property type="project" value="Ensembl"/>
</dbReference>
<keyword evidence="11 21" id="KW-1133">Transmembrane helix</keyword>
<evidence type="ECO:0000256" key="11">
    <source>
        <dbReference type="ARBA" id="ARBA00022989"/>
    </source>
</evidence>
<dbReference type="GO" id="GO:0008285">
    <property type="term" value="P:negative regulation of cell population proliferation"/>
    <property type="evidence" value="ECO:0007669"/>
    <property type="project" value="Ensembl"/>
</dbReference>
<dbReference type="GO" id="GO:0045892">
    <property type="term" value="P:negative regulation of DNA-templated transcription"/>
    <property type="evidence" value="ECO:0007669"/>
    <property type="project" value="Ensembl"/>
</dbReference>
<dbReference type="OMA" id="WIGERCS"/>
<feature type="domain" description="EGF-like" evidence="22">
    <location>
        <begin position="58"/>
        <end position="98"/>
    </location>
</feature>
<evidence type="ECO:0000256" key="19">
    <source>
        <dbReference type="ARBA" id="ARBA00069823"/>
    </source>
</evidence>
<evidence type="ECO:0000256" key="1">
    <source>
        <dbReference type="ARBA" id="ARBA00004239"/>
    </source>
</evidence>
<keyword evidence="8 21" id="KW-0812">Transmembrane</keyword>
<dbReference type="PANTHER" id="PTHR10740">
    <property type="entry name" value="TRANSFORMING GROWTH FACTOR ALPHA"/>
    <property type="match status" value="1"/>
</dbReference>
<keyword evidence="5" id="KW-0964">Secreted</keyword>
<feature type="transmembrane region" description="Helical" evidence="21">
    <location>
        <begin position="113"/>
        <end position="136"/>
    </location>
</feature>
<evidence type="ECO:0000256" key="10">
    <source>
        <dbReference type="ARBA" id="ARBA00022782"/>
    </source>
</evidence>
<keyword evidence="15" id="KW-0325">Glycoprotein</keyword>
<dbReference type="GO" id="GO:0051151">
    <property type="term" value="P:negative regulation of smooth muscle cell differentiation"/>
    <property type="evidence" value="ECO:0007669"/>
    <property type="project" value="Ensembl"/>
</dbReference>
<feature type="disulfide bond" evidence="20">
    <location>
        <begin position="88"/>
        <end position="97"/>
    </location>
</feature>
<dbReference type="GO" id="GO:0030154">
    <property type="term" value="P:cell differentiation"/>
    <property type="evidence" value="ECO:0007669"/>
    <property type="project" value="UniProtKB-KW"/>
</dbReference>
<dbReference type="PRINTS" id="PR00009">
    <property type="entry name" value="EGFTGF"/>
</dbReference>
<accession>A0A8D0DWG4</accession>
<evidence type="ECO:0000256" key="15">
    <source>
        <dbReference type="ARBA" id="ARBA00023180"/>
    </source>
</evidence>
<dbReference type="GO" id="GO:0030297">
    <property type="term" value="F:transmembrane receptor protein tyrosine kinase activator activity"/>
    <property type="evidence" value="ECO:0007669"/>
    <property type="project" value="Ensembl"/>
</dbReference>
<reference evidence="23" key="2">
    <citation type="submission" date="2025-09" db="UniProtKB">
        <authorList>
            <consortium name="Ensembl"/>
        </authorList>
    </citation>
    <scope>IDENTIFICATION</scope>
</reference>
<keyword evidence="7" id="KW-0037">Angiogenesis</keyword>
<evidence type="ECO:0000256" key="6">
    <source>
        <dbReference type="ARBA" id="ARBA00022536"/>
    </source>
</evidence>
<evidence type="ECO:0000256" key="21">
    <source>
        <dbReference type="SAM" id="Phobius"/>
    </source>
</evidence>
<dbReference type="GO" id="GO:0051781">
    <property type="term" value="P:positive regulation of cell division"/>
    <property type="evidence" value="ECO:0007669"/>
    <property type="project" value="UniProtKB-KW"/>
</dbReference>
<dbReference type="GO" id="GO:0043616">
    <property type="term" value="P:keratinocyte proliferation"/>
    <property type="evidence" value="ECO:0007669"/>
    <property type="project" value="Ensembl"/>
</dbReference>
<dbReference type="PROSITE" id="PS01186">
    <property type="entry name" value="EGF_2"/>
    <property type="match status" value="1"/>
</dbReference>
<keyword evidence="14 20" id="KW-1015">Disulfide bond</keyword>
<dbReference type="GO" id="GO:0038134">
    <property type="term" value="P:ERBB2-EGFR signaling pathway"/>
    <property type="evidence" value="ECO:0007669"/>
    <property type="project" value="Ensembl"/>
</dbReference>
<keyword evidence="12" id="KW-0339">Growth factor</keyword>
<dbReference type="GO" id="GO:0001525">
    <property type="term" value="P:angiogenesis"/>
    <property type="evidence" value="ECO:0007669"/>
    <property type="project" value="UniProtKB-KW"/>
</dbReference>
<evidence type="ECO:0000256" key="5">
    <source>
        <dbReference type="ARBA" id="ARBA00022525"/>
    </source>
</evidence>
<keyword evidence="6 20" id="KW-0245">EGF-like domain</keyword>
<feature type="transmembrane region" description="Helical" evidence="21">
    <location>
        <begin position="12"/>
        <end position="30"/>
    </location>
</feature>
<dbReference type="GO" id="GO:0032755">
    <property type="term" value="P:positive regulation of interleukin-6 production"/>
    <property type="evidence" value="ECO:0007669"/>
    <property type="project" value="Ensembl"/>
</dbReference>
<dbReference type="GO" id="GO:0005154">
    <property type="term" value="F:epidermal growth factor receptor binding"/>
    <property type="evidence" value="ECO:0007669"/>
    <property type="project" value="Ensembl"/>
</dbReference>
<comment type="function">
    <text evidence="17">Ligand of the EGF receptor/EGFR and ERBB4. Stimulates EGFR and ERBB4 tyrosine phosphorylation. Contributes to inflammation, wound healing, tissue repair, and oocyte maturation by regulating angiogenesis and vascular remodeling and by stimulating cell proliferation.</text>
</comment>
<dbReference type="Proteomes" id="UP000694421">
    <property type="component" value="Unplaced"/>
</dbReference>
<dbReference type="GO" id="GO:0007267">
    <property type="term" value="P:cell-cell signaling"/>
    <property type="evidence" value="ECO:0007669"/>
    <property type="project" value="Ensembl"/>
</dbReference>
<dbReference type="PROSITE" id="PS00022">
    <property type="entry name" value="EGF_1"/>
    <property type="match status" value="1"/>
</dbReference>
<dbReference type="GO" id="GO:0005886">
    <property type="term" value="C:plasma membrane"/>
    <property type="evidence" value="ECO:0007669"/>
    <property type="project" value="UniProtKB-SubCell"/>
</dbReference>
<evidence type="ECO:0000256" key="9">
    <source>
        <dbReference type="ARBA" id="ARBA00022729"/>
    </source>
</evidence>
<evidence type="ECO:0000256" key="4">
    <source>
        <dbReference type="ARBA" id="ARBA00022475"/>
    </source>
</evidence>
<evidence type="ECO:0000256" key="17">
    <source>
        <dbReference type="ARBA" id="ARBA00053614"/>
    </source>
</evidence>
<keyword evidence="13 21" id="KW-0472">Membrane</keyword>
<evidence type="ECO:0000256" key="3">
    <source>
        <dbReference type="ARBA" id="ARBA00022473"/>
    </source>
</evidence>
<dbReference type="GO" id="GO:0008083">
    <property type="term" value="F:growth factor activity"/>
    <property type="evidence" value="ECO:0007669"/>
    <property type="project" value="UniProtKB-KW"/>
</dbReference>
<dbReference type="GO" id="GO:0048146">
    <property type="term" value="P:positive regulation of fibroblast proliferation"/>
    <property type="evidence" value="ECO:0007669"/>
    <property type="project" value="Ensembl"/>
</dbReference>
<sequence length="168" mass="18975">MASGSTQKLEGVFLLMGLYLFQAVLGTTVIPLCGRNETDNCTTALVRTGNSQRMVQMGITTCKPEMQNYCFKGQCMYVVDLNEYICRCDAGYFGVRCGHSNLNSVIQPLSKEYVALSILLSLFLLAAIALAIYFFYNWYQNKKRRRAASRNYQEVTTDAEKDNKLLQV</sequence>
<organism evidence="23 24">
    <name type="scientific">Salvator merianae</name>
    <name type="common">Argentine black and white tegu</name>
    <name type="synonym">Tupinambis merianae</name>
    <dbReference type="NCBI Taxonomy" id="96440"/>
    <lineage>
        <taxon>Eukaryota</taxon>
        <taxon>Metazoa</taxon>
        <taxon>Chordata</taxon>
        <taxon>Craniata</taxon>
        <taxon>Vertebrata</taxon>
        <taxon>Euteleostomi</taxon>
        <taxon>Lepidosauria</taxon>
        <taxon>Squamata</taxon>
        <taxon>Bifurcata</taxon>
        <taxon>Unidentata</taxon>
        <taxon>Episquamata</taxon>
        <taxon>Laterata</taxon>
        <taxon>Teiioidea</taxon>
        <taxon>Teiidae</taxon>
        <taxon>Salvator</taxon>
    </lineage>
</organism>
<comment type="caution">
    <text evidence="20">Lacks conserved residue(s) required for the propagation of feature annotation.</text>
</comment>
<keyword evidence="10" id="KW-0221">Differentiation</keyword>
<dbReference type="GO" id="GO:0045089">
    <property type="term" value="P:positive regulation of innate immune response"/>
    <property type="evidence" value="ECO:0007669"/>
    <property type="project" value="Ensembl"/>
</dbReference>
<dbReference type="Gene3D" id="2.10.25.10">
    <property type="entry name" value="Laminin"/>
    <property type="match status" value="1"/>
</dbReference>
<reference evidence="23" key="1">
    <citation type="submission" date="2025-08" db="UniProtKB">
        <authorList>
            <consortium name="Ensembl"/>
        </authorList>
    </citation>
    <scope>IDENTIFICATION</scope>
</reference>
<keyword evidence="16" id="KW-0497">Mitogen</keyword>
<dbReference type="SUPFAM" id="SSF57196">
    <property type="entry name" value="EGF/Laminin"/>
    <property type="match status" value="1"/>
</dbReference>
<comment type="subcellular location">
    <subcellularLocation>
        <location evidence="2">Cell membrane</location>
        <topology evidence="2">Single-pass type I membrane protein</topology>
    </subcellularLocation>
    <subcellularLocation>
        <location evidence="1">Secreted</location>
        <location evidence="1">Extracellular space</location>
    </subcellularLocation>
</comment>
<evidence type="ECO:0000256" key="12">
    <source>
        <dbReference type="ARBA" id="ARBA00023030"/>
    </source>
</evidence>
<protein>
    <recommendedName>
        <fullName evidence="19">Proepiregulin</fullName>
    </recommendedName>
</protein>
<dbReference type="GeneTree" id="ENSGT00510000048748"/>
<evidence type="ECO:0000256" key="14">
    <source>
        <dbReference type="ARBA" id="ARBA00023157"/>
    </source>
</evidence>
<keyword evidence="24" id="KW-1185">Reference proteome</keyword>
<dbReference type="GO" id="GO:0045740">
    <property type="term" value="P:positive regulation of DNA replication"/>
    <property type="evidence" value="ECO:0007669"/>
    <property type="project" value="Ensembl"/>
</dbReference>
<dbReference type="InterPro" id="IPR000742">
    <property type="entry name" value="EGF"/>
</dbReference>
<dbReference type="AlphaFoldDB" id="A0A8D0DWG4"/>
<evidence type="ECO:0000259" key="22">
    <source>
        <dbReference type="PROSITE" id="PS50026"/>
    </source>
</evidence>
<dbReference type="GO" id="GO:0042327">
    <property type="term" value="P:positive regulation of phosphorylation"/>
    <property type="evidence" value="ECO:0007669"/>
    <property type="project" value="Ensembl"/>
</dbReference>
<keyword evidence="3" id="KW-0217">Developmental protein</keyword>
<comment type="subunit">
    <text evidence="18">Interacts with EGFR and ERBB4.</text>
</comment>
<evidence type="ECO:0000256" key="8">
    <source>
        <dbReference type="ARBA" id="ARBA00022692"/>
    </source>
</evidence>
<dbReference type="GO" id="GO:0045840">
    <property type="term" value="P:positive regulation of mitotic nuclear division"/>
    <property type="evidence" value="ECO:0007669"/>
    <property type="project" value="Ensembl"/>
</dbReference>
<evidence type="ECO:0000313" key="23">
    <source>
        <dbReference type="Ensembl" id="ENSSMRP00000022833.1"/>
    </source>
</evidence>
<dbReference type="PANTHER" id="PTHR10740:SF11">
    <property type="entry name" value="PROEPIREGULIN"/>
    <property type="match status" value="1"/>
</dbReference>
<dbReference type="GO" id="GO:0005615">
    <property type="term" value="C:extracellular space"/>
    <property type="evidence" value="ECO:0007669"/>
    <property type="project" value="Ensembl"/>
</dbReference>
<dbReference type="Ensembl" id="ENSSMRT00000026699.1">
    <property type="protein sequence ID" value="ENSSMRP00000022833.1"/>
    <property type="gene ID" value="ENSSMRG00000017714.1"/>
</dbReference>
<proteinExistence type="predicted"/>
<evidence type="ECO:0000256" key="7">
    <source>
        <dbReference type="ARBA" id="ARBA00022657"/>
    </source>
</evidence>
<dbReference type="FunFam" id="2.10.25.10:FF:000320">
    <property type="entry name" value="Proepiregulin"/>
    <property type="match status" value="1"/>
</dbReference>
<keyword evidence="9" id="KW-0732">Signal</keyword>
<dbReference type="GO" id="GO:0038135">
    <property type="term" value="P:ERBB2-ERBB4 signaling pathway"/>
    <property type="evidence" value="ECO:0007669"/>
    <property type="project" value="Ensembl"/>
</dbReference>
<dbReference type="GO" id="GO:0019221">
    <property type="term" value="P:cytokine-mediated signaling pathway"/>
    <property type="evidence" value="ECO:0007669"/>
    <property type="project" value="Ensembl"/>
</dbReference>
<evidence type="ECO:0000256" key="2">
    <source>
        <dbReference type="ARBA" id="ARBA00004251"/>
    </source>
</evidence>
<evidence type="ECO:0000256" key="20">
    <source>
        <dbReference type="PROSITE-ProRule" id="PRU00076"/>
    </source>
</evidence>
<keyword evidence="4" id="KW-1003">Cell membrane</keyword>
<evidence type="ECO:0000256" key="16">
    <source>
        <dbReference type="ARBA" id="ARBA00023246"/>
    </source>
</evidence>
<evidence type="ECO:0000313" key="24">
    <source>
        <dbReference type="Proteomes" id="UP000694421"/>
    </source>
</evidence>
<dbReference type="PROSITE" id="PS50026">
    <property type="entry name" value="EGF_3"/>
    <property type="match status" value="1"/>
</dbReference>
<dbReference type="GO" id="GO:0048513">
    <property type="term" value="P:animal organ development"/>
    <property type="evidence" value="ECO:0007669"/>
    <property type="project" value="UniProtKB-ARBA"/>
</dbReference>